<dbReference type="GeneID" id="36398961"/>
<name>A0A0N7L7J6_PLAHL</name>
<dbReference type="OMA" id="ANKPHAH"/>
<protein>
    <submittedName>
        <fullName evidence="3">Uncharacterized protein</fullName>
    </submittedName>
</protein>
<feature type="coiled-coil region" evidence="1">
    <location>
        <begin position="66"/>
        <end position="93"/>
    </location>
</feature>
<evidence type="ECO:0000256" key="2">
    <source>
        <dbReference type="SAM" id="MobiDB-lite"/>
    </source>
</evidence>
<proteinExistence type="predicted"/>
<dbReference type="AlphaFoldDB" id="A0A0N7L7J6"/>
<feature type="coiled-coil region" evidence="1">
    <location>
        <begin position="122"/>
        <end position="149"/>
    </location>
</feature>
<evidence type="ECO:0000313" key="4">
    <source>
        <dbReference type="Proteomes" id="UP000054928"/>
    </source>
</evidence>
<accession>A0A0N7L7J6</accession>
<feature type="region of interest" description="Disordered" evidence="2">
    <location>
        <begin position="203"/>
        <end position="225"/>
    </location>
</feature>
<evidence type="ECO:0000313" key="3">
    <source>
        <dbReference type="EMBL" id="CEG47259.1"/>
    </source>
</evidence>
<dbReference type="STRING" id="4781.A0A0N7L7J6"/>
<dbReference type="Gene3D" id="6.10.250.1080">
    <property type="match status" value="1"/>
</dbReference>
<sequence length="277" mass="32404">MAYTMTVLPTSNRECSIELDNDSTKTFDAECMNIETLAQLLALKSTELMQLQRTHEDYVKSSCEYERELETELEQFEKKTQQLELMKLQHERDKSVLNTDVNEYKDELQSTHRRELLLKMQLEDMKWKIQRLEQANDELETSARVARATIEDLHHKTETLQEQTVFLAHENEELLKQLSSIMVAEVHPASIEAFEIASLRNSRKSSSHHSDSIQEEISLKTKQRRGRRPEVLETCLHLTCRKCRANLPHAHNGGSDKKGSVSNFFERLRNFLFCHER</sequence>
<keyword evidence="1" id="KW-0175">Coiled coil</keyword>
<dbReference type="RefSeq" id="XP_024583628.1">
    <property type="nucleotide sequence ID" value="XM_024718206.1"/>
</dbReference>
<dbReference type="EMBL" id="CCYD01002371">
    <property type="protein sequence ID" value="CEG47259.1"/>
    <property type="molecule type" value="Genomic_DNA"/>
</dbReference>
<dbReference type="OrthoDB" id="5877028at2759"/>
<dbReference type="Proteomes" id="UP000054928">
    <property type="component" value="Unassembled WGS sequence"/>
</dbReference>
<evidence type="ECO:0000256" key="1">
    <source>
        <dbReference type="SAM" id="Coils"/>
    </source>
</evidence>
<keyword evidence="4" id="KW-1185">Reference proteome</keyword>
<organism evidence="3 4">
    <name type="scientific">Plasmopara halstedii</name>
    <name type="common">Downy mildew of sunflower</name>
    <dbReference type="NCBI Taxonomy" id="4781"/>
    <lineage>
        <taxon>Eukaryota</taxon>
        <taxon>Sar</taxon>
        <taxon>Stramenopiles</taxon>
        <taxon>Oomycota</taxon>
        <taxon>Peronosporomycetes</taxon>
        <taxon>Peronosporales</taxon>
        <taxon>Peronosporaceae</taxon>
        <taxon>Plasmopara</taxon>
    </lineage>
</organism>
<reference evidence="4" key="1">
    <citation type="submission" date="2014-09" db="EMBL/GenBank/DDBJ databases">
        <authorList>
            <person name="Sharma Rahul"/>
            <person name="Thines Marco"/>
        </authorList>
    </citation>
    <scope>NUCLEOTIDE SEQUENCE [LARGE SCALE GENOMIC DNA]</scope>
</reference>